<proteinExistence type="predicted"/>
<evidence type="ECO:0000313" key="1">
    <source>
        <dbReference type="EMBL" id="MED6185031.1"/>
    </source>
</evidence>
<dbReference type="Proteomes" id="UP001341840">
    <property type="component" value="Unassembled WGS sequence"/>
</dbReference>
<dbReference type="EMBL" id="JASCZI010181633">
    <property type="protein sequence ID" value="MED6185031.1"/>
    <property type="molecule type" value="Genomic_DNA"/>
</dbReference>
<sequence>MISDILLDGDGGYRPDIQFDGSQVHVDLNEPVSGPSHVFMADAGNPYGISNFHRQVHRIVSSNKELLAELGLGLLGEEVESRFGP</sequence>
<protein>
    <submittedName>
        <fullName evidence="1">Uncharacterized protein</fullName>
    </submittedName>
</protein>
<gene>
    <name evidence="1" type="ORF">PIB30_053067</name>
</gene>
<name>A0ABU6WHZ4_9FABA</name>
<accession>A0ABU6WHZ4</accession>
<keyword evidence="2" id="KW-1185">Reference proteome</keyword>
<comment type="caution">
    <text evidence="1">The sequence shown here is derived from an EMBL/GenBank/DDBJ whole genome shotgun (WGS) entry which is preliminary data.</text>
</comment>
<evidence type="ECO:0000313" key="2">
    <source>
        <dbReference type="Proteomes" id="UP001341840"/>
    </source>
</evidence>
<reference evidence="1 2" key="1">
    <citation type="journal article" date="2023" name="Plants (Basel)">
        <title>Bridging the Gap: Combining Genomics and Transcriptomics Approaches to Understand Stylosanthes scabra, an Orphan Legume from the Brazilian Caatinga.</title>
        <authorList>
            <person name="Ferreira-Neto J.R.C."/>
            <person name="da Silva M.D."/>
            <person name="Binneck E."/>
            <person name="de Melo N.F."/>
            <person name="da Silva R.H."/>
            <person name="de Melo A.L.T.M."/>
            <person name="Pandolfi V."/>
            <person name="Bustamante F.O."/>
            <person name="Brasileiro-Vidal A.C."/>
            <person name="Benko-Iseppon A.M."/>
        </authorList>
    </citation>
    <scope>NUCLEOTIDE SEQUENCE [LARGE SCALE GENOMIC DNA]</scope>
    <source>
        <tissue evidence="1">Leaves</tissue>
    </source>
</reference>
<organism evidence="1 2">
    <name type="scientific">Stylosanthes scabra</name>
    <dbReference type="NCBI Taxonomy" id="79078"/>
    <lineage>
        <taxon>Eukaryota</taxon>
        <taxon>Viridiplantae</taxon>
        <taxon>Streptophyta</taxon>
        <taxon>Embryophyta</taxon>
        <taxon>Tracheophyta</taxon>
        <taxon>Spermatophyta</taxon>
        <taxon>Magnoliopsida</taxon>
        <taxon>eudicotyledons</taxon>
        <taxon>Gunneridae</taxon>
        <taxon>Pentapetalae</taxon>
        <taxon>rosids</taxon>
        <taxon>fabids</taxon>
        <taxon>Fabales</taxon>
        <taxon>Fabaceae</taxon>
        <taxon>Papilionoideae</taxon>
        <taxon>50 kb inversion clade</taxon>
        <taxon>dalbergioids sensu lato</taxon>
        <taxon>Dalbergieae</taxon>
        <taxon>Pterocarpus clade</taxon>
        <taxon>Stylosanthes</taxon>
    </lineage>
</organism>